<evidence type="ECO:0000313" key="1">
    <source>
        <dbReference type="EMBL" id="KAA8496067.1"/>
    </source>
</evidence>
<dbReference type="AlphaFoldDB" id="A0A5J4Z042"/>
<protein>
    <submittedName>
        <fullName evidence="1">Uncharacterized protein</fullName>
    </submittedName>
</protein>
<evidence type="ECO:0000313" key="2">
    <source>
        <dbReference type="Proteomes" id="UP000324585"/>
    </source>
</evidence>
<proteinExistence type="predicted"/>
<dbReference type="EMBL" id="VRMN01000003">
    <property type="protein sequence ID" value="KAA8496067.1"/>
    <property type="molecule type" value="Genomic_DNA"/>
</dbReference>
<gene>
    <name evidence="1" type="ORF">FVE85_2222</name>
</gene>
<name>A0A5J4Z042_PORPP</name>
<keyword evidence="2" id="KW-1185">Reference proteome</keyword>
<comment type="caution">
    <text evidence="1">The sequence shown here is derived from an EMBL/GenBank/DDBJ whole genome shotgun (WGS) entry which is preliminary data.</text>
</comment>
<sequence length="99" mass="10893">MFSIPYLHRSNSESGLNGDSFVSIKSPKWLIDVLTRHMLCSALLCSAAFIFESCHHGHRAGPILEAKCDGSIHPTWFPSACRRENPISNALHPGSSCIE</sequence>
<reference evidence="2" key="1">
    <citation type="journal article" date="2019" name="Nat. Commun.">
        <title>Expansion of phycobilisome linker gene families in mesophilic red algae.</title>
        <authorList>
            <person name="Lee J."/>
            <person name="Kim D."/>
            <person name="Bhattacharya D."/>
            <person name="Yoon H.S."/>
        </authorList>
    </citation>
    <scope>NUCLEOTIDE SEQUENCE [LARGE SCALE GENOMIC DNA]</scope>
    <source>
        <strain evidence="2">CCMP 1328</strain>
    </source>
</reference>
<dbReference type="Proteomes" id="UP000324585">
    <property type="component" value="Unassembled WGS sequence"/>
</dbReference>
<organism evidence="1 2">
    <name type="scientific">Porphyridium purpureum</name>
    <name type="common">Red alga</name>
    <name type="synonym">Porphyridium cruentum</name>
    <dbReference type="NCBI Taxonomy" id="35688"/>
    <lineage>
        <taxon>Eukaryota</taxon>
        <taxon>Rhodophyta</taxon>
        <taxon>Bangiophyceae</taxon>
        <taxon>Porphyridiales</taxon>
        <taxon>Porphyridiaceae</taxon>
        <taxon>Porphyridium</taxon>
    </lineage>
</organism>
<accession>A0A5J4Z042</accession>